<gene>
    <name evidence="1" type="ORF">LSINAPIS_LOCUS15239</name>
</gene>
<dbReference type="EMBL" id="FZQP02007014">
    <property type="protein sequence ID" value="VVD05768.1"/>
    <property type="molecule type" value="Genomic_DNA"/>
</dbReference>
<protein>
    <submittedName>
        <fullName evidence="1">Uncharacterized protein</fullName>
    </submittedName>
</protein>
<organism evidence="1 2">
    <name type="scientific">Leptidea sinapis</name>
    <dbReference type="NCBI Taxonomy" id="189913"/>
    <lineage>
        <taxon>Eukaryota</taxon>
        <taxon>Metazoa</taxon>
        <taxon>Ecdysozoa</taxon>
        <taxon>Arthropoda</taxon>
        <taxon>Hexapoda</taxon>
        <taxon>Insecta</taxon>
        <taxon>Pterygota</taxon>
        <taxon>Neoptera</taxon>
        <taxon>Endopterygota</taxon>
        <taxon>Lepidoptera</taxon>
        <taxon>Glossata</taxon>
        <taxon>Ditrysia</taxon>
        <taxon>Papilionoidea</taxon>
        <taxon>Pieridae</taxon>
        <taxon>Dismorphiinae</taxon>
        <taxon>Leptidea</taxon>
    </lineage>
</organism>
<accession>A0A5E4R7H5</accession>
<reference evidence="1 2" key="1">
    <citation type="submission" date="2017-07" db="EMBL/GenBank/DDBJ databases">
        <authorList>
            <person name="Talla V."/>
            <person name="Backstrom N."/>
        </authorList>
    </citation>
    <scope>NUCLEOTIDE SEQUENCE [LARGE SCALE GENOMIC DNA]</scope>
</reference>
<dbReference type="Proteomes" id="UP000324832">
    <property type="component" value="Unassembled WGS sequence"/>
</dbReference>
<dbReference type="AlphaFoldDB" id="A0A5E4R7H5"/>
<evidence type="ECO:0000313" key="1">
    <source>
        <dbReference type="EMBL" id="VVD05768.1"/>
    </source>
</evidence>
<proteinExistence type="predicted"/>
<keyword evidence="2" id="KW-1185">Reference proteome</keyword>
<name>A0A5E4R7H5_9NEOP</name>
<evidence type="ECO:0000313" key="2">
    <source>
        <dbReference type="Proteomes" id="UP000324832"/>
    </source>
</evidence>
<sequence length="350" mass="40796">MDDKLKARHSFNISNSDTTSIDTKTFSKSDVDIKSTIPEILIRSDIESLGKSCGEYYKKYDHEEIPVKDDTSNDNSYREDRMFGDYLDSVTNFEHKNFEIDALRKLSVKLQSSDTAVTNLDSHIQLFKSTVTEIFDNFYTCMKDYEDYKRKYNEILSKTKNESMTEMKQFIEDMIENLSSSELLVKNSSKTSVKNECEVDTNDVTVEAYKNDNYLTDSTFDNGSHSISNVKNEDTRNMYHLGHKPCVSLKMSDRILLSEINIREPSRYTIMAHKMSSANDFKKMAQKVQEIYTDEQQNLNAQDRNIPIKISHAKKDIPLDEDFVDNETDEHKSFFFKICNYLRKKFCKNL</sequence>